<organism evidence="14 15">
    <name type="scientific">candidate division TA06 bacterium</name>
    <dbReference type="NCBI Taxonomy" id="2250710"/>
    <lineage>
        <taxon>Bacteria</taxon>
        <taxon>Bacteria division TA06</taxon>
    </lineage>
</organism>
<dbReference type="InterPro" id="IPR005288">
    <property type="entry name" value="NadB"/>
</dbReference>
<dbReference type="InterPro" id="IPR015939">
    <property type="entry name" value="Fum_Rdtase/Succ_DH_flav-like_C"/>
</dbReference>
<evidence type="ECO:0000256" key="3">
    <source>
        <dbReference type="ARBA" id="ARBA00008562"/>
    </source>
</evidence>
<keyword evidence="7 11" id="KW-0274">FAD</keyword>
<sequence>MRKKFDVIVIGTGIAGLSAAIFLKEAGFDVIALTKAEDIYETNTNRAQGGIIGWKKDDSSDTLMKDILSAGNNYNNIEAVKIFVEQGPQLVNDFFINKLNVDFSKTPQGKLDYTEEAAHSTNRILHCSDYTGEKLETSLIQYAKSIGVQILTSHTSIDLITNNHHSRDHQELYKPREVMGVYVLDNKKRTVRTFLAHKVIVSTGGIGNLYQHTTNSVSSTGDGMSMAYRSGADIINTELIQFHPTALYHKDIKRFLISESLRGEGARLIDHQGRQFMKNYSSQKDLAPRDIVARAIYTEMKKAGVDYMLLDLKSYYNGSEEIPKRFSKIYNTCLKGGIDITKEPIPIVPAAHYFCGGIKVDTYGRTSLKNLYAIGEISCTGLHGANRLASSSLAEGLLWAKRASDDIISKGEKIDEERFQSIPNWSTPKKQIEFDPLLLEQDLKSIQLTMWNYAGIIRTKRGLERARADLNYYAHRIFKFYQDAKLSCNIIELRNVVVNALIIVNAAIHNKKSIGCHYIIDDY</sequence>
<evidence type="ECO:0000256" key="6">
    <source>
        <dbReference type="ARBA" id="ARBA00022642"/>
    </source>
</evidence>
<evidence type="ECO:0000313" key="14">
    <source>
        <dbReference type="EMBL" id="RKX69338.1"/>
    </source>
</evidence>
<dbReference type="AlphaFoldDB" id="A0A660SEW8"/>
<evidence type="ECO:0000256" key="1">
    <source>
        <dbReference type="ARBA" id="ARBA00001974"/>
    </source>
</evidence>
<evidence type="ECO:0000313" key="15">
    <source>
        <dbReference type="Proteomes" id="UP000271125"/>
    </source>
</evidence>
<dbReference type="GO" id="GO:0034628">
    <property type="term" value="P:'de novo' NAD+ biosynthetic process from L-aspartate"/>
    <property type="evidence" value="ECO:0007669"/>
    <property type="project" value="TreeGrafter"/>
</dbReference>
<dbReference type="Pfam" id="PF00890">
    <property type="entry name" value="FAD_binding_2"/>
    <property type="match status" value="1"/>
</dbReference>
<evidence type="ECO:0000256" key="8">
    <source>
        <dbReference type="ARBA" id="ARBA00023002"/>
    </source>
</evidence>
<evidence type="ECO:0000256" key="11">
    <source>
        <dbReference type="RuleBase" id="RU362049"/>
    </source>
</evidence>
<dbReference type="Gene3D" id="1.20.58.100">
    <property type="entry name" value="Fumarate reductase/succinate dehydrogenase flavoprotein-like, C-terminal domain"/>
    <property type="match status" value="1"/>
</dbReference>
<comment type="catalytic activity">
    <reaction evidence="9">
        <text>L-aspartate + O2 = iminosuccinate + H2O2</text>
        <dbReference type="Rhea" id="RHEA:25876"/>
        <dbReference type="ChEBI" id="CHEBI:15379"/>
        <dbReference type="ChEBI" id="CHEBI:16240"/>
        <dbReference type="ChEBI" id="CHEBI:29991"/>
        <dbReference type="ChEBI" id="CHEBI:77875"/>
        <dbReference type="EC" id="1.4.3.16"/>
    </reaction>
    <physiologicalReaction direction="left-to-right" evidence="9">
        <dbReference type="Rhea" id="RHEA:25877"/>
    </physiologicalReaction>
</comment>
<dbReference type="SUPFAM" id="SSF56425">
    <property type="entry name" value="Succinate dehydrogenase/fumarate reductase flavoprotein, catalytic domain"/>
    <property type="match status" value="1"/>
</dbReference>
<dbReference type="UniPathway" id="UPA00253">
    <property type="reaction ID" value="UER00326"/>
</dbReference>
<proteinExistence type="inferred from homology"/>
<gene>
    <name evidence="14" type="primary">nadB</name>
    <name evidence="14" type="ORF">DRP43_04505</name>
</gene>
<feature type="domain" description="Fumarate reductase/succinate dehydrogenase flavoprotein-like C-terminal" evidence="13">
    <location>
        <begin position="445"/>
        <end position="518"/>
    </location>
</feature>
<dbReference type="PANTHER" id="PTHR42716">
    <property type="entry name" value="L-ASPARTATE OXIDASE"/>
    <property type="match status" value="1"/>
</dbReference>
<evidence type="ECO:0000256" key="4">
    <source>
        <dbReference type="ARBA" id="ARBA00012173"/>
    </source>
</evidence>
<comment type="subcellular location">
    <subcellularLocation>
        <location evidence="11">Cytoplasm</location>
    </subcellularLocation>
</comment>
<dbReference type="Pfam" id="PF02910">
    <property type="entry name" value="Succ_DH_flav_C"/>
    <property type="match status" value="1"/>
</dbReference>
<dbReference type="PANTHER" id="PTHR42716:SF2">
    <property type="entry name" value="L-ASPARTATE OXIDASE, CHLOROPLASTIC"/>
    <property type="match status" value="1"/>
</dbReference>
<comment type="caution">
    <text evidence="14">The sequence shown here is derived from an EMBL/GenBank/DDBJ whole genome shotgun (WGS) entry which is preliminary data.</text>
</comment>
<dbReference type="PRINTS" id="PR00368">
    <property type="entry name" value="FADPNR"/>
</dbReference>
<comment type="pathway">
    <text evidence="2 11">Cofactor biosynthesis; NAD(+) biosynthesis; iminoaspartate from L-aspartate (oxidase route): step 1/1.</text>
</comment>
<accession>A0A660SEW8</accession>
<evidence type="ECO:0000259" key="13">
    <source>
        <dbReference type="Pfam" id="PF02910"/>
    </source>
</evidence>
<dbReference type="EC" id="1.4.3.16" evidence="4 10"/>
<dbReference type="GO" id="GO:0005737">
    <property type="term" value="C:cytoplasm"/>
    <property type="evidence" value="ECO:0007669"/>
    <property type="project" value="UniProtKB-SubCell"/>
</dbReference>
<dbReference type="InterPro" id="IPR003953">
    <property type="entry name" value="FAD-dep_OxRdtase_2_FAD-bd"/>
</dbReference>
<dbReference type="InterPro" id="IPR036188">
    <property type="entry name" value="FAD/NAD-bd_sf"/>
</dbReference>
<keyword evidence="5 11" id="KW-0285">Flavoprotein</keyword>
<dbReference type="NCBIfam" id="TIGR00551">
    <property type="entry name" value="nadB"/>
    <property type="match status" value="1"/>
</dbReference>
<dbReference type="SUPFAM" id="SSF46977">
    <property type="entry name" value="Succinate dehydrogenase/fumarate reductase flavoprotein C-terminal domain"/>
    <property type="match status" value="1"/>
</dbReference>
<protein>
    <recommendedName>
        <fullName evidence="4 10">L-aspartate oxidase</fullName>
        <ecNumber evidence="4 10">1.4.3.16</ecNumber>
    </recommendedName>
</protein>
<name>A0A660SEW8_UNCT6</name>
<dbReference type="Proteomes" id="UP000271125">
    <property type="component" value="Unassembled WGS sequence"/>
</dbReference>
<evidence type="ECO:0000256" key="7">
    <source>
        <dbReference type="ARBA" id="ARBA00022827"/>
    </source>
</evidence>
<dbReference type="PRINTS" id="PR00411">
    <property type="entry name" value="PNDRDTASEI"/>
</dbReference>
<evidence type="ECO:0000256" key="2">
    <source>
        <dbReference type="ARBA" id="ARBA00004950"/>
    </source>
</evidence>
<comment type="similarity">
    <text evidence="3 11">Belongs to the FAD-dependent oxidoreductase 2 family. NadB subfamily.</text>
</comment>
<reference evidence="14 15" key="1">
    <citation type="submission" date="2018-06" db="EMBL/GenBank/DDBJ databases">
        <title>Extensive metabolic versatility and redundancy in microbially diverse, dynamic hydrothermal sediments.</title>
        <authorList>
            <person name="Dombrowski N."/>
            <person name="Teske A."/>
            <person name="Baker B.J."/>
        </authorList>
    </citation>
    <scope>NUCLEOTIDE SEQUENCE [LARGE SCALE GENOMIC DNA]</scope>
    <source>
        <strain evidence="14">B10_G13</strain>
    </source>
</reference>
<comment type="cofactor">
    <cofactor evidence="1 11">
        <name>FAD</name>
        <dbReference type="ChEBI" id="CHEBI:57692"/>
    </cofactor>
</comment>
<evidence type="ECO:0000256" key="10">
    <source>
        <dbReference type="NCBIfam" id="TIGR00551"/>
    </source>
</evidence>
<keyword evidence="6 11" id="KW-0662">Pyridine nucleotide biosynthesis</keyword>
<evidence type="ECO:0000256" key="9">
    <source>
        <dbReference type="ARBA" id="ARBA00048305"/>
    </source>
</evidence>
<evidence type="ECO:0000256" key="5">
    <source>
        <dbReference type="ARBA" id="ARBA00022630"/>
    </source>
</evidence>
<keyword evidence="8 11" id="KW-0560">Oxidoreductase</keyword>
<dbReference type="InterPro" id="IPR027477">
    <property type="entry name" value="Succ_DH/fumarate_Rdtase_cat_sf"/>
</dbReference>
<dbReference type="Gene3D" id="3.90.700.10">
    <property type="entry name" value="Succinate dehydrogenase/fumarate reductase flavoprotein, catalytic domain"/>
    <property type="match status" value="1"/>
</dbReference>
<comment type="function">
    <text evidence="11">Catalyzes the oxidation of L-aspartate to iminoaspartate.</text>
</comment>
<evidence type="ECO:0000259" key="12">
    <source>
        <dbReference type="Pfam" id="PF00890"/>
    </source>
</evidence>
<dbReference type="Gene3D" id="3.50.50.60">
    <property type="entry name" value="FAD/NAD(P)-binding domain"/>
    <property type="match status" value="1"/>
</dbReference>
<dbReference type="EMBL" id="QNBD01000200">
    <property type="protein sequence ID" value="RKX69338.1"/>
    <property type="molecule type" value="Genomic_DNA"/>
</dbReference>
<dbReference type="SUPFAM" id="SSF51905">
    <property type="entry name" value="FAD/NAD(P)-binding domain"/>
    <property type="match status" value="1"/>
</dbReference>
<feature type="domain" description="FAD-dependent oxidoreductase 2 FAD-binding" evidence="12">
    <location>
        <begin position="6"/>
        <end position="393"/>
    </location>
</feature>
<dbReference type="FunFam" id="3.90.700.10:FF:000002">
    <property type="entry name" value="L-aspartate oxidase"/>
    <property type="match status" value="1"/>
</dbReference>
<dbReference type="InterPro" id="IPR037099">
    <property type="entry name" value="Fum_R/Succ_DH_flav-like_C_sf"/>
</dbReference>
<dbReference type="GO" id="GO:0008734">
    <property type="term" value="F:L-aspartate oxidase activity"/>
    <property type="evidence" value="ECO:0007669"/>
    <property type="project" value="UniProtKB-UniRule"/>
</dbReference>